<keyword evidence="3" id="KW-0998">Cell outer membrane</keyword>
<evidence type="ECO:0000313" key="6">
    <source>
        <dbReference type="EMBL" id="TDR17424.1"/>
    </source>
</evidence>
<dbReference type="Pfam" id="PF07715">
    <property type="entry name" value="Plug"/>
    <property type="match status" value="1"/>
</dbReference>
<keyword evidence="2" id="KW-0472">Membrane</keyword>
<comment type="subcellular location">
    <subcellularLocation>
        <location evidence="1">Cell outer membrane</location>
    </subcellularLocation>
</comment>
<evidence type="ECO:0000256" key="1">
    <source>
        <dbReference type="ARBA" id="ARBA00004442"/>
    </source>
</evidence>
<dbReference type="InterPro" id="IPR036942">
    <property type="entry name" value="Beta-barrel_TonB_sf"/>
</dbReference>
<comment type="caution">
    <text evidence="6">The sequence shown here is derived from an EMBL/GenBank/DDBJ whole genome shotgun (WGS) entry which is preliminary data.</text>
</comment>
<feature type="domain" description="TonB-dependent receptor plug" evidence="5">
    <location>
        <begin position="203"/>
        <end position="297"/>
    </location>
</feature>
<dbReference type="OrthoDB" id="9758870at2"/>
<gene>
    <name evidence="6" type="ORF">C8D91_2482</name>
</gene>
<evidence type="ECO:0000256" key="3">
    <source>
        <dbReference type="ARBA" id="ARBA00023237"/>
    </source>
</evidence>
<organism evidence="6 7">
    <name type="scientific">Marinicella litoralis</name>
    <dbReference type="NCBI Taxonomy" id="644220"/>
    <lineage>
        <taxon>Bacteria</taxon>
        <taxon>Pseudomonadati</taxon>
        <taxon>Pseudomonadota</taxon>
        <taxon>Gammaproteobacteria</taxon>
        <taxon>Lysobacterales</taxon>
        <taxon>Marinicellaceae</taxon>
        <taxon>Marinicella</taxon>
    </lineage>
</organism>
<feature type="chain" id="PRO_5020653316" evidence="4">
    <location>
        <begin position="21"/>
        <end position="828"/>
    </location>
</feature>
<accession>A0A4R6XHY0</accession>
<dbReference type="InterPro" id="IPR037066">
    <property type="entry name" value="Plug_dom_sf"/>
</dbReference>
<dbReference type="InterPro" id="IPR012910">
    <property type="entry name" value="Plug_dom"/>
</dbReference>
<evidence type="ECO:0000256" key="2">
    <source>
        <dbReference type="ARBA" id="ARBA00023136"/>
    </source>
</evidence>
<dbReference type="AlphaFoldDB" id="A0A4R6XHY0"/>
<evidence type="ECO:0000259" key="5">
    <source>
        <dbReference type="Pfam" id="PF07715"/>
    </source>
</evidence>
<dbReference type="EMBL" id="SNZB01000006">
    <property type="protein sequence ID" value="TDR17424.1"/>
    <property type="molecule type" value="Genomic_DNA"/>
</dbReference>
<dbReference type="Gene3D" id="2.170.130.10">
    <property type="entry name" value="TonB-dependent receptor, plug domain"/>
    <property type="match status" value="1"/>
</dbReference>
<dbReference type="GO" id="GO:0009279">
    <property type="term" value="C:cell outer membrane"/>
    <property type="evidence" value="ECO:0007669"/>
    <property type="project" value="UniProtKB-SubCell"/>
</dbReference>
<protein>
    <submittedName>
        <fullName evidence="6">Outer membrane receptor protein involved in Fe transport</fullName>
    </submittedName>
</protein>
<keyword evidence="4" id="KW-0732">Signal</keyword>
<proteinExistence type="predicted"/>
<evidence type="ECO:0000313" key="7">
    <source>
        <dbReference type="Proteomes" id="UP000295724"/>
    </source>
</evidence>
<reference evidence="6 7" key="1">
    <citation type="submission" date="2019-03" db="EMBL/GenBank/DDBJ databases">
        <title>Genomic Encyclopedia of Type Strains, Phase IV (KMG-IV): sequencing the most valuable type-strain genomes for metagenomic binning, comparative biology and taxonomic classification.</title>
        <authorList>
            <person name="Goeker M."/>
        </authorList>
    </citation>
    <scope>NUCLEOTIDE SEQUENCE [LARGE SCALE GENOMIC DNA]</scope>
    <source>
        <strain evidence="6 7">DSM 25488</strain>
    </source>
</reference>
<dbReference type="Gene3D" id="2.40.170.20">
    <property type="entry name" value="TonB-dependent receptor, beta-barrel domain"/>
    <property type="match status" value="1"/>
</dbReference>
<evidence type="ECO:0000256" key="4">
    <source>
        <dbReference type="SAM" id="SignalP"/>
    </source>
</evidence>
<dbReference type="SUPFAM" id="SSF56935">
    <property type="entry name" value="Porins"/>
    <property type="match status" value="1"/>
</dbReference>
<dbReference type="SUPFAM" id="SSF49464">
    <property type="entry name" value="Carboxypeptidase regulatory domain-like"/>
    <property type="match status" value="1"/>
</dbReference>
<dbReference type="Proteomes" id="UP000295724">
    <property type="component" value="Unassembled WGS sequence"/>
</dbReference>
<sequence>MFGKLFTATVLLGISWVLCAQQSGDSLEKVIDSLSTTQTQIVYSDDFLKANSIIVDRPIRSIRALKQFLYNLDYELTEVKDHVYLIRPVENSQQLMQSPIMAIGNVIDTETGYQIVGAKIHFNTGTDVEVVNNKSGYYLTIDDRSKLKVTITAPGYNPQHDEIDFQSQAIVSRNFELQKSPEALENLYVTTSHFDFKSVNQANQSILTRDELTATPHIGNDPARAVNKLPGITSNGITARSHVRGGKQNESQVVLNGLALRNPYHFKDFFGVFSSINLSYVDELSIYAGVFPAKYGSYISSVMEIQSSEPSDDLFVDLSLGILSSHITLGESFNTESQYLVSYRSGGDLLRTELFNIEAGDPSFDDLFIHLQQEFDDGTVIKGNLLHAKDTIKLNLVNEDETARAKYIDNNYWMSIEKPINENLNLKGLVFFQSNNTNRNGDLFDDELQGSIFESRKTNTSGFSAGINYSATKSLAFSLGMMLKSETTDIKYTSDFSGSDFLTEILNPNQINRSRNHRFKNSGIRKSLYGNVRYKFNNSFYGDFGLRLDHQDWNNETQISPRMNLSFFYDDTLTFRLGLGRHFQDQHIDGVLLEDEELMYFEPESADIAIFEVQKELNNHYNLRTEFYYKKYNDVQPYYENLFIDLHLHPELFSDRIRVEPESAFSKGVDVTVSGYYDQFNWSASYSFSEVKDVIGGDEFLRGWDQQNAVKLNLEWFWRKWQFNSLMQYHTGWPRTLINDSEGELIIGNRNGSRNKDFLNLDLRLSYDGMIKGHKAKYWLQLNNALNRKNQCCSEYSYEENDEGDFVLINEQKDWLPLIPSIGFDLSF</sequence>
<feature type="signal peptide" evidence="4">
    <location>
        <begin position="1"/>
        <end position="20"/>
    </location>
</feature>
<dbReference type="InterPro" id="IPR008969">
    <property type="entry name" value="CarboxyPept-like_regulatory"/>
</dbReference>
<dbReference type="Gene3D" id="2.60.40.1120">
    <property type="entry name" value="Carboxypeptidase-like, regulatory domain"/>
    <property type="match status" value="1"/>
</dbReference>
<name>A0A4R6XHY0_9GAMM</name>
<keyword evidence="6" id="KW-0675">Receptor</keyword>
<keyword evidence="7" id="KW-1185">Reference proteome</keyword>